<protein>
    <submittedName>
        <fullName evidence="6">Uncharacterized protein</fullName>
    </submittedName>
</protein>
<reference evidence="6 7" key="1">
    <citation type="submission" date="2020-08" db="EMBL/GenBank/DDBJ databases">
        <title>Genome public.</title>
        <authorList>
            <person name="Liu C."/>
            <person name="Sun Q."/>
        </authorList>
    </citation>
    <scope>NUCLEOTIDE SEQUENCE [LARGE SCALE GENOMIC DNA]</scope>
    <source>
        <strain evidence="6 7">NSJ-37</strain>
    </source>
</reference>
<gene>
    <name evidence="6" type="ORF">H8704_02635</name>
</gene>
<comment type="subcellular location">
    <subcellularLocation>
        <location evidence="1">Membrane</location>
        <topology evidence="1">Multi-pass membrane protein</topology>
    </subcellularLocation>
</comment>
<feature type="transmembrane region" description="Helical" evidence="5">
    <location>
        <begin position="107"/>
        <end position="129"/>
    </location>
</feature>
<keyword evidence="2 5" id="KW-0812">Transmembrane</keyword>
<keyword evidence="7" id="KW-1185">Reference proteome</keyword>
<organism evidence="6 7">
    <name type="scientific">Jutongia huaianensis</name>
    <dbReference type="NCBI Taxonomy" id="2763668"/>
    <lineage>
        <taxon>Bacteria</taxon>
        <taxon>Bacillati</taxon>
        <taxon>Bacillota</taxon>
        <taxon>Clostridia</taxon>
        <taxon>Lachnospirales</taxon>
        <taxon>Lachnospiraceae</taxon>
        <taxon>Jutongia</taxon>
    </lineage>
</organism>
<feature type="transmembrane region" description="Helical" evidence="5">
    <location>
        <begin position="74"/>
        <end position="95"/>
    </location>
</feature>
<name>A0ABR7MZ69_9FIRM</name>
<dbReference type="Proteomes" id="UP000606193">
    <property type="component" value="Unassembled WGS sequence"/>
</dbReference>
<accession>A0ABR7MZ69</accession>
<feature type="transmembrane region" description="Helical" evidence="5">
    <location>
        <begin position="176"/>
        <end position="194"/>
    </location>
</feature>
<dbReference type="Gene3D" id="1.20.1540.10">
    <property type="entry name" value="Rhomboid-like"/>
    <property type="match status" value="1"/>
</dbReference>
<comment type="caution">
    <text evidence="6">The sequence shown here is derived from an EMBL/GenBank/DDBJ whole genome shotgun (WGS) entry which is preliminary data.</text>
</comment>
<keyword evidence="4 5" id="KW-0472">Membrane</keyword>
<evidence type="ECO:0000256" key="5">
    <source>
        <dbReference type="SAM" id="Phobius"/>
    </source>
</evidence>
<evidence type="ECO:0000313" key="7">
    <source>
        <dbReference type="Proteomes" id="UP000606193"/>
    </source>
</evidence>
<dbReference type="EMBL" id="JACRSX010000002">
    <property type="protein sequence ID" value="MBC8561534.1"/>
    <property type="molecule type" value="Genomic_DNA"/>
</dbReference>
<dbReference type="SUPFAM" id="SSF144091">
    <property type="entry name" value="Rhomboid-like"/>
    <property type="match status" value="1"/>
</dbReference>
<dbReference type="RefSeq" id="WP_249297212.1">
    <property type="nucleotide sequence ID" value="NZ_JACRSX010000002.1"/>
</dbReference>
<evidence type="ECO:0000256" key="4">
    <source>
        <dbReference type="ARBA" id="ARBA00023136"/>
    </source>
</evidence>
<dbReference type="InterPro" id="IPR035952">
    <property type="entry name" value="Rhomboid-like_sf"/>
</dbReference>
<evidence type="ECO:0000313" key="6">
    <source>
        <dbReference type="EMBL" id="MBC8561534.1"/>
    </source>
</evidence>
<evidence type="ECO:0000256" key="1">
    <source>
        <dbReference type="ARBA" id="ARBA00004141"/>
    </source>
</evidence>
<proteinExistence type="predicted"/>
<feature type="transmembrane region" description="Helical" evidence="5">
    <location>
        <begin position="20"/>
        <end position="37"/>
    </location>
</feature>
<feature type="transmembrane region" description="Helical" evidence="5">
    <location>
        <begin position="200"/>
        <end position="225"/>
    </location>
</feature>
<keyword evidence="3 5" id="KW-1133">Transmembrane helix</keyword>
<sequence>MNQLLNKLERKYGKYAVPDLIKYVIVLYCAGAALGLIDNRIYYNYLSLNVEAVLHGQVWRLVTYLIEPYGFNTGMGFIVSILFFAIQVNLFFLFGRSLERAWGTFRFNMYFISGWLLNIVAAFILYGAIHSTYYMSGFQYIYWSMFFAFAAENSNMEFLFWFVLPIKVKWLAVLDAVYLIYCVVENIVSGFSYLSQGGTLAAAGVYFSTALAIVVALGNFLIYFLSSRDYRRISPGDIKRRKRFKKQVQQAGRQNGGARHRCAVCGRTELDDETLEFRYCSKCEGNYEYCSEHLFTHQHVKKHV</sequence>
<evidence type="ECO:0000256" key="3">
    <source>
        <dbReference type="ARBA" id="ARBA00022989"/>
    </source>
</evidence>
<evidence type="ECO:0000256" key="2">
    <source>
        <dbReference type="ARBA" id="ARBA00022692"/>
    </source>
</evidence>
<feature type="transmembrane region" description="Helical" evidence="5">
    <location>
        <begin position="141"/>
        <end position="164"/>
    </location>
</feature>